<gene>
    <name evidence="2" type="ORF">AL536_03200</name>
    <name evidence="3" type="ORF">NCTC11327_04226</name>
</gene>
<reference evidence="3 5" key="3">
    <citation type="submission" date="2018-06" db="EMBL/GenBank/DDBJ databases">
        <authorList>
            <consortium name="Pathogen Informatics"/>
            <person name="Doyle S."/>
        </authorList>
    </citation>
    <scope>NUCLEOTIDE SEQUENCE [LARGE SCALE GENOMIC DNA]</scope>
    <source>
        <strain evidence="3 5">NCTC11327</strain>
    </source>
</reference>
<dbReference type="GeneID" id="29384091"/>
<dbReference type="Proteomes" id="UP000057088">
    <property type="component" value="Chromosome 1"/>
</dbReference>
<dbReference type="InterPro" id="IPR051599">
    <property type="entry name" value="Cell_Envelope_Assoc"/>
</dbReference>
<dbReference type="Proteomes" id="UP000254626">
    <property type="component" value="Unassembled WGS sequence"/>
</dbReference>
<evidence type="ECO:0000313" key="3">
    <source>
        <dbReference type="EMBL" id="SUQ27352.1"/>
    </source>
</evidence>
<accession>A0AAX2LYB3</accession>
<dbReference type="EMBL" id="UHIP01000002">
    <property type="protein sequence ID" value="SUQ27352.1"/>
    <property type="molecule type" value="Genomic_DNA"/>
</dbReference>
<protein>
    <submittedName>
        <fullName evidence="3">DUF218 domain</fullName>
    </submittedName>
    <submittedName>
        <fullName evidence="2">YdcF family protein</fullName>
    </submittedName>
</protein>
<dbReference type="PANTHER" id="PTHR30336">
    <property type="entry name" value="INNER MEMBRANE PROTEIN, PROBABLE PERMEASE"/>
    <property type="match status" value="1"/>
</dbReference>
<dbReference type="PANTHER" id="PTHR30336:SF20">
    <property type="entry name" value="DUF218 DOMAIN-CONTAINING PROTEIN"/>
    <property type="match status" value="1"/>
</dbReference>
<dbReference type="GO" id="GO:0005886">
    <property type="term" value="C:plasma membrane"/>
    <property type="evidence" value="ECO:0007669"/>
    <property type="project" value="TreeGrafter"/>
</dbReference>
<organism evidence="3 5">
    <name type="scientific">Vibrio fluvialis</name>
    <dbReference type="NCBI Taxonomy" id="676"/>
    <lineage>
        <taxon>Bacteria</taxon>
        <taxon>Pseudomonadati</taxon>
        <taxon>Pseudomonadota</taxon>
        <taxon>Gammaproteobacteria</taxon>
        <taxon>Vibrionales</taxon>
        <taxon>Vibrionaceae</taxon>
        <taxon>Vibrio</taxon>
    </lineage>
</organism>
<dbReference type="KEGG" id="vfl:AL536_03200"/>
<reference evidence="4" key="1">
    <citation type="submission" date="2015-12" db="EMBL/GenBank/DDBJ databases">
        <title>FDA dAtabase for Regulatory Grade micrObial Sequences (FDA-ARGOS): Supporting development and validation of Infectious Disease Dx tests.</title>
        <authorList>
            <person name="Hoffmann M."/>
            <person name="Allard M."/>
            <person name="Evans P."/>
            <person name="Brown E."/>
            <person name="Tallon L.J."/>
            <person name="Sadzewicz L."/>
            <person name="Sengamalay N."/>
            <person name="Ott S."/>
            <person name="Godinez A."/>
            <person name="Nagaraj S."/>
            <person name="Vyas G."/>
            <person name="Aluvathingal J."/>
            <person name="Nadendla S."/>
            <person name="Geyer C."/>
            <person name="Sichtig H."/>
        </authorList>
    </citation>
    <scope>NUCLEOTIDE SEQUENCE [LARGE SCALE GENOMIC DNA]</scope>
    <source>
        <strain evidence="4">ATCC 33809</strain>
    </source>
</reference>
<dbReference type="Pfam" id="PF02698">
    <property type="entry name" value="DUF218"/>
    <property type="match status" value="1"/>
</dbReference>
<dbReference type="InterPro" id="IPR014729">
    <property type="entry name" value="Rossmann-like_a/b/a_fold"/>
</dbReference>
<name>A0AAX2LYB3_VIBFL</name>
<feature type="domain" description="DUF218" evidence="1">
    <location>
        <begin position="22"/>
        <end position="128"/>
    </location>
</feature>
<sequence length="283" mass="31620">MQHTLILALGKRLVNNQLTLEGKSRVSALVEWLTAKQFSNPVIGFCGGYTDGQSVSEASAMADAFIQQCLKRGLNPSEMTLVLEQESTNTIENIECMAQTLIEKGIFTTGSDIDVIFASNDYHLKRIFEIQSLMDEQGLLRVLKQRCAEHGLNLHIDSNLGHHILAPYPYCCDRAALFLLMDEITPYRVYLEGVVGGVFQRPLALVREVPFKLAENAISLAQTLCQQRGEGADVLAALFEIERTMLETTPDASVDQVQHALRILHPHLTCLNRHFDPEQPFKV</sequence>
<proteinExistence type="predicted"/>
<reference evidence="2" key="2">
    <citation type="submission" date="2018-01" db="EMBL/GenBank/DDBJ databases">
        <title>FDA dAtabase for Regulatory Grade micrObial Sequences (FDA-ARGOS): Supporting development and validation of Infectious Disease Dx tests.</title>
        <authorList>
            <person name="Hoffmann M."/>
            <person name="Allard M."/>
            <person name="Evans P."/>
            <person name="Brown E."/>
            <person name="Tallon L."/>
            <person name="Sadzewicz L."/>
            <person name="Sengamalay N."/>
            <person name="Ott S."/>
            <person name="Godinez A."/>
            <person name="Nagaraj S."/>
            <person name="Vyas G."/>
            <person name="Aluvathingal J."/>
            <person name="Nadendla S."/>
            <person name="Geyer C."/>
            <person name="Sichtig H."/>
        </authorList>
    </citation>
    <scope>NUCLEOTIDE SEQUENCE</scope>
    <source>
        <strain evidence="2">ATCC 33809</strain>
    </source>
</reference>
<dbReference type="Gene3D" id="3.40.50.620">
    <property type="entry name" value="HUPs"/>
    <property type="match status" value="1"/>
</dbReference>
<dbReference type="EMBL" id="CP014034">
    <property type="protein sequence ID" value="AMF92502.1"/>
    <property type="molecule type" value="Genomic_DNA"/>
</dbReference>
<dbReference type="CDD" id="cd06259">
    <property type="entry name" value="YdcF-like"/>
    <property type="match status" value="1"/>
</dbReference>
<dbReference type="RefSeq" id="WP_061055591.1">
    <property type="nucleotide sequence ID" value="NZ_CABLBX010000012.1"/>
</dbReference>
<keyword evidence="4" id="KW-1185">Reference proteome</keyword>
<dbReference type="AlphaFoldDB" id="A0AAX2LYB3"/>
<evidence type="ECO:0000313" key="4">
    <source>
        <dbReference type="Proteomes" id="UP000057088"/>
    </source>
</evidence>
<evidence type="ECO:0000313" key="2">
    <source>
        <dbReference type="EMBL" id="AMF92502.1"/>
    </source>
</evidence>
<evidence type="ECO:0000313" key="5">
    <source>
        <dbReference type="Proteomes" id="UP000254626"/>
    </source>
</evidence>
<dbReference type="InterPro" id="IPR003848">
    <property type="entry name" value="DUF218"/>
</dbReference>
<evidence type="ECO:0000259" key="1">
    <source>
        <dbReference type="Pfam" id="PF02698"/>
    </source>
</evidence>